<dbReference type="GO" id="GO:0005634">
    <property type="term" value="C:nucleus"/>
    <property type="evidence" value="ECO:0007669"/>
    <property type="project" value="TreeGrafter"/>
</dbReference>
<dbReference type="PANTHER" id="PTHR19303">
    <property type="entry name" value="TRANSPOSON"/>
    <property type="match status" value="1"/>
</dbReference>
<feature type="domain" description="HTH CENPB-type" evidence="2">
    <location>
        <begin position="82"/>
        <end position="136"/>
    </location>
</feature>
<dbReference type="InterPro" id="IPR006600">
    <property type="entry name" value="HTH_CenpB_DNA-bd_dom"/>
</dbReference>
<dbReference type="EMBL" id="KV454213">
    <property type="protein sequence ID" value="ODQ57463.1"/>
    <property type="molecule type" value="Genomic_DNA"/>
</dbReference>
<gene>
    <name evidence="3" type="ORF">WICANDRAFT_64812</name>
</gene>
<dbReference type="STRING" id="683960.A0A1E3NWG9"/>
<dbReference type="RefSeq" id="XP_019036670.1">
    <property type="nucleotide sequence ID" value="XM_019183811.1"/>
</dbReference>
<name>A0A1E3NWG9_WICAA</name>
<dbReference type="PANTHER" id="PTHR19303:SF73">
    <property type="entry name" value="PROTEIN PDC2"/>
    <property type="match status" value="1"/>
</dbReference>
<sequence>MGLPRATLEQKIKVLDWYYLNGTKSQQYTVNYFIGQNEFSITKSSFNRWLKDEDELRSMFQKINVNNRGVYKTRPNLKNYLIDKCLEKWVYQKLLMNESVSERVLIYQWRLFNELFGNVDNNVGKSNGWVYHFKQKIMTTKNLIIDYLKMIESMPKNFHDEKTRLQNLFENVPISDIYQFDEIVLNPRITPLENESSSMRFIVGVCCNGDGSDWFEPLIINNHDLKRDGYYQSNINMITNEIFLQYLTKLENSIEKKIYLLIDCHYEHFINLENFKKIHIVWFNPNFQTRYSILSPSAKLVSDFEELQFLNLGVVRQFKLIFKNMCFKQYLYGLITLNKLINLTPVQVYEIIQSSFQDLKMNHKGLVLQCFENSGILPINQDSKKKQVFDKILESSFIKLLTEFSKYGINIFTHNYSIDHILFPPDEFVVNKSYSESEIVALVKLEDKKLESQSVHPSLIQRVDSMELSNMDKLINVELRQFFAKYGDALQKSSEEFNKFLNVFINESMDIKMNQDELIFQDENILPDLLNN</sequence>
<evidence type="ECO:0000313" key="4">
    <source>
        <dbReference type="Proteomes" id="UP000094112"/>
    </source>
</evidence>
<proteinExistence type="predicted"/>
<evidence type="ECO:0000259" key="2">
    <source>
        <dbReference type="Pfam" id="PF03221"/>
    </source>
</evidence>
<organism evidence="3 4">
    <name type="scientific">Wickerhamomyces anomalus (strain ATCC 58044 / CBS 1984 / NCYC 433 / NRRL Y-366-8)</name>
    <name type="common">Yeast</name>
    <name type="synonym">Hansenula anomala</name>
    <dbReference type="NCBI Taxonomy" id="683960"/>
    <lineage>
        <taxon>Eukaryota</taxon>
        <taxon>Fungi</taxon>
        <taxon>Dikarya</taxon>
        <taxon>Ascomycota</taxon>
        <taxon>Saccharomycotina</taxon>
        <taxon>Saccharomycetes</taxon>
        <taxon>Phaffomycetales</taxon>
        <taxon>Wickerhamomycetaceae</taxon>
        <taxon>Wickerhamomyces</taxon>
    </lineage>
</organism>
<dbReference type="Pfam" id="PF03221">
    <property type="entry name" value="HTH_Tnp_Tc5"/>
    <property type="match status" value="1"/>
</dbReference>
<reference evidence="3 4" key="1">
    <citation type="journal article" date="2016" name="Proc. Natl. Acad. Sci. U.S.A.">
        <title>Comparative genomics of biotechnologically important yeasts.</title>
        <authorList>
            <person name="Riley R."/>
            <person name="Haridas S."/>
            <person name="Wolfe K.H."/>
            <person name="Lopes M.R."/>
            <person name="Hittinger C.T."/>
            <person name="Goeker M."/>
            <person name="Salamov A.A."/>
            <person name="Wisecaver J.H."/>
            <person name="Long T.M."/>
            <person name="Calvey C.H."/>
            <person name="Aerts A.L."/>
            <person name="Barry K.W."/>
            <person name="Choi C."/>
            <person name="Clum A."/>
            <person name="Coughlan A.Y."/>
            <person name="Deshpande S."/>
            <person name="Douglass A.P."/>
            <person name="Hanson S.J."/>
            <person name="Klenk H.-P."/>
            <person name="LaButti K.M."/>
            <person name="Lapidus A."/>
            <person name="Lindquist E.A."/>
            <person name="Lipzen A.M."/>
            <person name="Meier-Kolthoff J.P."/>
            <person name="Ohm R.A."/>
            <person name="Otillar R.P."/>
            <person name="Pangilinan J.L."/>
            <person name="Peng Y."/>
            <person name="Rokas A."/>
            <person name="Rosa C.A."/>
            <person name="Scheuner C."/>
            <person name="Sibirny A.A."/>
            <person name="Slot J.C."/>
            <person name="Stielow J.B."/>
            <person name="Sun H."/>
            <person name="Kurtzman C.P."/>
            <person name="Blackwell M."/>
            <person name="Grigoriev I.V."/>
            <person name="Jeffries T.W."/>
        </authorList>
    </citation>
    <scope>NUCLEOTIDE SEQUENCE [LARGE SCALE GENOMIC DNA]</scope>
    <source>
        <strain evidence="4">ATCC 58044 / CBS 1984 / NCYC 433 / NRRL Y-366-8</strain>
    </source>
</reference>
<dbReference type="InterPro" id="IPR009057">
    <property type="entry name" value="Homeodomain-like_sf"/>
</dbReference>
<evidence type="ECO:0000256" key="1">
    <source>
        <dbReference type="ARBA" id="ARBA00023125"/>
    </source>
</evidence>
<protein>
    <recommendedName>
        <fullName evidence="2">HTH CENPB-type domain-containing protein</fullName>
    </recommendedName>
</protein>
<dbReference type="AlphaFoldDB" id="A0A1E3NWG9"/>
<keyword evidence="1" id="KW-0238">DNA-binding</keyword>
<dbReference type="SUPFAM" id="SSF46689">
    <property type="entry name" value="Homeodomain-like"/>
    <property type="match status" value="1"/>
</dbReference>
<evidence type="ECO:0000313" key="3">
    <source>
        <dbReference type="EMBL" id="ODQ57463.1"/>
    </source>
</evidence>
<dbReference type="OrthoDB" id="2507562at2759"/>
<dbReference type="Proteomes" id="UP000094112">
    <property type="component" value="Unassembled WGS sequence"/>
</dbReference>
<dbReference type="InterPro" id="IPR050863">
    <property type="entry name" value="CenT-Element_Derived"/>
</dbReference>
<keyword evidence="4" id="KW-1185">Reference proteome</keyword>
<dbReference type="GO" id="GO:0003677">
    <property type="term" value="F:DNA binding"/>
    <property type="evidence" value="ECO:0007669"/>
    <property type="project" value="UniProtKB-KW"/>
</dbReference>
<accession>A0A1E3NWG9</accession>
<dbReference type="GeneID" id="30201057"/>